<feature type="compositionally biased region" description="Gly residues" evidence="1">
    <location>
        <begin position="570"/>
        <end position="610"/>
    </location>
</feature>
<dbReference type="SUPFAM" id="SSF50998">
    <property type="entry name" value="Quinoprotein alcohol dehydrogenase-like"/>
    <property type="match status" value="1"/>
</dbReference>
<dbReference type="InterPro" id="IPR002372">
    <property type="entry name" value="PQQ_rpt_dom"/>
</dbReference>
<evidence type="ECO:0000313" key="4">
    <source>
        <dbReference type="Proteomes" id="UP000318053"/>
    </source>
</evidence>
<gene>
    <name evidence="3" type="ORF">CA85_31490</name>
</gene>
<dbReference type="AlphaFoldDB" id="A0A5C5XPY2"/>
<comment type="caution">
    <text evidence="3">The sequence shown here is derived from an EMBL/GenBank/DDBJ whole genome shotgun (WGS) entry which is preliminary data.</text>
</comment>
<name>A0A5C5XPY2_9BACT</name>
<feature type="region of interest" description="Disordered" evidence="1">
    <location>
        <begin position="1"/>
        <end position="23"/>
    </location>
</feature>
<protein>
    <submittedName>
        <fullName evidence="3">Outer membrane biogenesis protein BamB</fullName>
    </submittedName>
</protein>
<feature type="domain" description="Pyrrolo-quinoline quinone repeat" evidence="2">
    <location>
        <begin position="383"/>
        <end position="499"/>
    </location>
</feature>
<proteinExistence type="predicted"/>
<dbReference type="InterPro" id="IPR018391">
    <property type="entry name" value="PQQ_b-propeller_rpt"/>
</dbReference>
<keyword evidence="4" id="KW-1185">Reference proteome</keyword>
<dbReference type="EMBL" id="SJPK01000007">
    <property type="protein sequence ID" value="TWT65237.1"/>
    <property type="molecule type" value="Genomic_DNA"/>
</dbReference>
<reference evidence="3 4" key="1">
    <citation type="submission" date="2019-02" db="EMBL/GenBank/DDBJ databases">
        <title>Deep-cultivation of Planctomycetes and their phenomic and genomic characterization uncovers novel biology.</title>
        <authorList>
            <person name="Wiegand S."/>
            <person name="Jogler M."/>
            <person name="Boedeker C."/>
            <person name="Pinto D."/>
            <person name="Vollmers J."/>
            <person name="Rivas-Marin E."/>
            <person name="Kohn T."/>
            <person name="Peeters S.H."/>
            <person name="Heuer A."/>
            <person name="Rast P."/>
            <person name="Oberbeckmann S."/>
            <person name="Bunk B."/>
            <person name="Jeske O."/>
            <person name="Meyerdierks A."/>
            <person name="Storesund J.E."/>
            <person name="Kallscheuer N."/>
            <person name="Luecker S."/>
            <person name="Lage O.M."/>
            <person name="Pohl T."/>
            <person name="Merkel B.J."/>
            <person name="Hornburger P."/>
            <person name="Mueller R.-W."/>
            <person name="Bruemmer F."/>
            <person name="Labrenz M."/>
            <person name="Spormann A.M."/>
            <person name="Op Den Camp H."/>
            <person name="Overmann J."/>
            <person name="Amann R."/>
            <person name="Jetten M.S.M."/>
            <person name="Mascher T."/>
            <person name="Medema M.H."/>
            <person name="Devos D.P."/>
            <person name="Kaster A.-K."/>
            <person name="Ovreas L."/>
            <person name="Rohde M."/>
            <person name="Galperin M.Y."/>
            <person name="Jogler C."/>
        </authorList>
    </citation>
    <scope>NUCLEOTIDE SEQUENCE [LARGE SCALE GENOMIC DNA]</scope>
    <source>
        <strain evidence="3 4">CA85</strain>
    </source>
</reference>
<feature type="region of interest" description="Disordered" evidence="1">
    <location>
        <begin position="102"/>
        <end position="141"/>
    </location>
</feature>
<evidence type="ECO:0000259" key="2">
    <source>
        <dbReference type="Pfam" id="PF13360"/>
    </source>
</evidence>
<evidence type="ECO:0000313" key="3">
    <source>
        <dbReference type="EMBL" id="TWT65237.1"/>
    </source>
</evidence>
<dbReference type="Pfam" id="PF13360">
    <property type="entry name" value="PQQ_2"/>
    <property type="match status" value="1"/>
</dbReference>
<dbReference type="InterPro" id="IPR011047">
    <property type="entry name" value="Quinoprotein_ADH-like_sf"/>
</dbReference>
<organism evidence="3 4">
    <name type="scientific">Allorhodopirellula solitaria</name>
    <dbReference type="NCBI Taxonomy" id="2527987"/>
    <lineage>
        <taxon>Bacteria</taxon>
        <taxon>Pseudomonadati</taxon>
        <taxon>Planctomycetota</taxon>
        <taxon>Planctomycetia</taxon>
        <taxon>Pirellulales</taxon>
        <taxon>Pirellulaceae</taxon>
        <taxon>Allorhodopirellula</taxon>
    </lineage>
</organism>
<accession>A0A5C5XPY2</accession>
<dbReference type="RefSeq" id="WP_246112817.1">
    <property type="nucleotide sequence ID" value="NZ_SJPK01000007.1"/>
</dbReference>
<evidence type="ECO:0000256" key="1">
    <source>
        <dbReference type="SAM" id="MobiDB-lite"/>
    </source>
</evidence>
<dbReference type="SMART" id="SM00564">
    <property type="entry name" value="PQQ"/>
    <property type="match status" value="3"/>
</dbReference>
<dbReference type="PANTHER" id="PTHR34512">
    <property type="entry name" value="CELL SURFACE PROTEIN"/>
    <property type="match status" value="1"/>
</dbReference>
<feature type="compositionally biased region" description="Basic and acidic residues" evidence="1">
    <location>
        <begin position="549"/>
        <end position="563"/>
    </location>
</feature>
<sequence length="610" mass="65537">MHRMQSSSRLGHRVKNSPQWHRHSARPAALGMAFLVVLSATAVPRHVGAVDRDVLSPSELDQIGLVQAWRRHLSVPAGASSIVDSKLYVHKTSPKQYVEVVGKSSEAGAGESEEGAESEKPAAENETGETEDGSGPATGAKVAKPPVYARYLLEIPDVPEEEESLTSTADGVPARSMLDRLTMSGQASFASSGLLDRKEAERRARNDIRRLKRRGIEAEISFHEVPTIRMYTLADDGTLECRDAETGEIVWLQRVGERYKGYSGFGVDDRFLTVVNGSELIKLDTPKGGIYDITRLKYIPTRGPQHCGDFAVVPSVGYRMVAYPLSNEHRDTLTETVYGDALSTPTLAIGSQKLAWGTSQEFVYLLEASGEPTMEFRLNTDGNVNGQLAAASGDRFFFGSDHGQIYGLRATRTGEVMWTRPTGDPIHEAPIVFDDRVLFLSTKGNLMCVDAATGADSWDHLARGISLVIGVIGDRIYARARSGSMVVLDGTNGKLLHQIFGVRPQIRETNIASDRLYLIDKQGSIQCLREPDAVMPTLTVSAEPAATAEEQKKEEKPKTKPTDGGDDDGPFGGGDDPFGGGADPFGGGGDPFGGGGDPFGGGGGDDPFGG</sequence>
<feature type="compositionally biased region" description="Basic residues" evidence="1">
    <location>
        <begin position="10"/>
        <end position="23"/>
    </location>
</feature>
<dbReference type="Gene3D" id="2.130.10.10">
    <property type="entry name" value="YVTN repeat-like/Quinoprotein amine dehydrogenase"/>
    <property type="match status" value="1"/>
</dbReference>
<feature type="region of interest" description="Disordered" evidence="1">
    <location>
        <begin position="543"/>
        <end position="610"/>
    </location>
</feature>
<dbReference type="InterPro" id="IPR015943">
    <property type="entry name" value="WD40/YVTN_repeat-like_dom_sf"/>
</dbReference>
<dbReference type="PANTHER" id="PTHR34512:SF30">
    <property type="entry name" value="OUTER MEMBRANE PROTEIN ASSEMBLY FACTOR BAMB"/>
    <property type="match status" value="1"/>
</dbReference>
<dbReference type="Proteomes" id="UP000318053">
    <property type="component" value="Unassembled WGS sequence"/>
</dbReference>